<sequence>MSTGSLILWMFGLPAAVLAAVVGVTAAVQRRRDRLIATTGRRAIGRVLAAGSDTYDLGGSTYWVRVQFDYDGEPVTARVVVSERDQRQYRVSQRIALTYAPSRPQVVKLDPP</sequence>
<name>A0ABP8UH06_9ACTN</name>
<dbReference type="RefSeq" id="WP_345434851.1">
    <property type="nucleotide sequence ID" value="NZ_BAABHK010000010.1"/>
</dbReference>
<dbReference type="EMBL" id="BAABHK010000010">
    <property type="protein sequence ID" value="GAA4631862.1"/>
    <property type="molecule type" value="Genomic_DNA"/>
</dbReference>
<keyword evidence="1" id="KW-0472">Membrane</keyword>
<evidence type="ECO:0000313" key="3">
    <source>
        <dbReference type="Proteomes" id="UP001501442"/>
    </source>
</evidence>
<dbReference type="Proteomes" id="UP001501442">
    <property type="component" value="Unassembled WGS sequence"/>
</dbReference>
<evidence type="ECO:0008006" key="4">
    <source>
        <dbReference type="Google" id="ProtNLM"/>
    </source>
</evidence>
<keyword evidence="3" id="KW-1185">Reference proteome</keyword>
<protein>
    <recommendedName>
        <fullName evidence="4">DUF3592 domain-containing protein</fullName>
    </recommendedName>
</protein>
<reference evidence="3" key="1">
    <citation type="journal article" date="2019" name="Int. J. Syst. Evol. Microbiol.">
        <title>The Global Catalogue of Microorganisms (GCM) 10K type strain sequencing project: providing services to taxonomists for standard genome sequencing and annotation.</title>
        <authorList>
            <consortium name="The Broad Institute Genomics Platform"/>
            <consortium name="The Broad Institute Genome Sequencing Center for Infectious Disease"/>
            <person name="Wu L."/>
            <person name="Ma J."/>
        </authorList>
    </citation>
    <scope>NUCLEOTIDE SEQUENCE [LARGE SCALE GENOMIC DNA]</scope>
    <source>
        <strain evidence="3">JCM 17939</strain>
    </source>
</reference>
<keyword evidence="1" id="KW-0812">Transmembrane</keyword>
<evidence type="ECO:0000313" key="2">
    <source>
        <dbReference type="EMBL" id="GAA4631862.1"/>
    </source>
</evidence>
<feature type="transmembrane region" description="Helical" evidence="1">
    <location>
        <begin position="6"/>
        <end position="28"/>
    </location>
</feature>
<accession>A0ABP8UH06</accession>
<gene>
    <name evidence="2" type="ORF">GCM10023196_062910</name>
</gene>
<proteinExistence type="predicted"/>
<evidence type="ECO:0000256" key="1">
    <source>
        <dbReference type="SAM" id="Phobius"/>
    </source>
</evidence>
<organism evidence="2 3">
    <name type="scientific">Actinoallomurus vinaceus</name>
    <dbReference type="NCBI Taxonomy" id="1080074"/>
    <lineage>
        <taxon>Bacteria</taxon>
        <taxon>Bacillati</taxon>
        <taxon>Actinomycetota</taxon>
        <taxon>Actinomycetes</taxon>
        <taxon>Streptosporangiales</taxon>
        <taxon>Thermomonosporaceae</taxon>
        <taxon>Actinoallomurus</taxon>
    </lineage>
</organism>
<comment type="caution">
    <text evidence="2">The sequence shown here is derived from an EMBL/GenBank/DDBJ whole genome shotgun (WGS) entry which is preliminary data.</text>
</comment>
<keyword evidence="1" id="KW-1133">Transmembrane helix</keyword>